<organism evidence="9 10">
    <name type="scientific">Aspergillus pseudodeflectus</name>
    <dbReference type="NCBI Taxonomy" id="176178"/>
    <lineage>
        <taxon>Eukaryota</taxon>
        <taxon>Fungi</taxon>
        <taxon>Dikarya</taxon>
        <taxon>Ascomycota</taxon>
        <taxon>Pezizomycotina</taxon>
        <taxon>Eurotiomycetes</taxon>
        <taxon>Eurotiomycetidae</taxon>
        <taxon>Eurotiales</taxon>
        <taxon>Aspergillaceae</taxon>
        <taxon>Aspergillus</taxon>
        <taxon>Aspergillus subgen. Nidulantes</taxon>
    </lineage>
</organism>
<dbReference type="Pfam" id="PF04616">
    <property type="entry name" value="Glyco_hydro_43"/>
    <property type="match status" value="1"/>
</dbReference>
<protein>
    <submittedName>
        <fullName evidence="9">Glycosyl hydrolase</fullName>
    </submittedName>
</protein>
<dbReference type="InterPro" id="IPR023296">
    <property type="entry name" value="Glyco_hydro_beta-prop_sf"/>
</dbReference>
<feature type="transmembrane region" description="Helical" evidence="7">
    <location>
        <begin position="387"/>
        <end position="404"/>
    </location>
</feature>
<keyword evidence="7" id="KW-0472">Membrane</keyword>
<accession>A0ABR4JGB3</accession>
<reference evidence="9 10" key="1">
    <citation type="submission" date="2024-07" db="EMBL/GenBank/DDBJ databases">
        <title>Section-level genome sequencing and comparative genomics of Aspergillus sections Usti and Cavernicolus.</title>
        <authorList>
            <consortium name="Lawrence Berkeley National Laboratory"/>
            <person name="Nybo J.L."/>
            <person name="Vesth T.C."/>
            <person name="Theobald S."/>
            <person name="Frisvad J.C."/>
            <person name="Larsen T.O."/>
            <person name="Kjaerboelling I."/>
            <person name="Rothschild-Mancinelli K."/>
            <person name="Lyhne E.K."/>
            <person name="Kogle M.E."/>
            <person name="Barry K."/>
            <person name="Clum A."/>
            <person name="Na H."/>
            <person name="Ledsgaard L."/>
            <person name="Lin J."/>
            <person name="Lipzen A."/>
            <person name="Kuo A."/>
            <person name="Riley R."/>
            <person name="Mondo S."/>
            <person name="LaButti K."/>
            <person name="Haridas S."/>
            <person name="Pangalinan J."/>
            <person name="Salamov A.A."/>
            <person name="Simmons B.A."/>
            <person name="Magnuson J.K."/>
            <person name="Chen J."/>
            <person name="Drula E."/>
            <person name="Henrissat B."/>
            <person name="Wiebenga A."/>
            <person name="Lubbers R.J."/>
            <person name="Gomes A.C."/>
            <person name="Macurrencykelacurrency M.R."/>
            <person name="Stajich J."/>
            <person name="Grigoriev I.V."/>
            <person name="Mortensen U.H."/>
            <person name="De vries R.P."/>
            <person name="Baker S.E."/>
            <person name="Andersen M.R."/>
        </authorList>
    </citation>
    <scope>NUCLEOTIDE SEQUENCE [LARGE SCALE GENOMIC DNA]</scope>
    <source>
        <strain evidence="9 10">CBS 756.74</strain>
    </source>
</reference>
<dbReference type="SUPFAM" id="SSF75005">
    <property type="entry name" value="Arabinanase/levansucrase/invertase"/>
    <property type="match status" value="1"/>
</dbReference>
<evidence type="ECO:0000256" key="6">
    <source>
        <dbReference type="RuleBase" id="RU361187"/>
    </source>
</evidence>
<name>A0ABR4JGB3_9EURO</name>
<comment type="similarity">
    <text evidence="2 6">Belongs to the glycosyl hydrolase 43 family.</text>
</comment>
<keyword evidence="3 8" id="KW-0732">Signal</keyword>
<feature type="signal peptide" evidence="8">
    <location>
        <begin position="1"/>
        <end position="18"/>
    </location>
</feature>
<dbReference type="GeneID" id="98157112"/>
<dbReference type="EMBL" id="JBFXLR010000081">
    <property type="protein sequence ID" value="KAL2838772.1"/>
    <property type="molecule type" value="Genomic_DNA"/>
</dbReference>
<dbReference type="Proteomes" id="UP001610444">
    <property type="component" value="Unassembled WGS sequence"/>
</dbReference>
<feature type="transmembrane region" description="Helical" evidence="7">
    <location>
        <begin position="363"/>
        <end position="380"/>
    </location>
</feature>
<dbReference type="Gene3D" id="2.115.10.20">
    <property type="entry name" value="Glycosyl hydrolase domain, family 43"/>
    <property type="match status" value="1"/>
</dbReference>
<keyword evidence="10" id="KW-1185">Reference proteome</keyword>
<dbReference type="InterPro" id="IPR050727">
    <property type="entry name" value="GH43_arabinanases"/>
</dbReference>
<keyword evidence="4 6" id="KW-0378">Hydrolase</keyword>
<evidence type="ECO:0000313" key="9">
    <source>
        <dbReference type="EMBL" id="KAL2838772.1"/>
    </source>
</evidence>
<evidence type="ECO:0000256" key="2">
    <source>
        <dbReference type="ARBA" id="ARBA00009865"/>
    </source>
</evidence>
<evidence type="ECO:0000256" key="8">
    <source>
        <dbReference type="SAM" id="SignalP"/>
    </source>
</evidence>
<feature type="chain" id="PRO_5045713768" evidence="8">
    <location>
        <begin position="19"/>
        <end position="412"/>
    </location>
</feature>
<keyword evidence="5 6" id="KW-0326">Glycosidase</keyword>
<evidence type="ECO:0000256" key="5">
    <source>
        <dbReference type="ARBA" id="ARBA00023295"/>
    </source>
</evidence>
<keyword evidence="7" id="KW-0812">Transmembrane</keyword>
<proteinExistence type="inferred from homology"/>
<dbReference type="InterPro" id="IPR006710">
    <property type="entry name" value="Glyco_hydro_43"/>
</dbReference>
<evidence type="ECO:0000256" key="4">
    <source>
        <dbReference type="ARBA" id="ARBA00022801"/>
    </source>
</evidence>
<evidence type="ECO:0000313" key="10">
    <source>
        <dbReference type="Proteomes" id="UP001610444"/>
    </source>
</evidence>
<evidence type="ECO:0000256" key="7">
    <source>
        <dbReference type="SAM" id="Phobius"/>
    </source>
</evidence>
<dbReference type="GO" id="GO:0016787">
    <property type="term" value="F:hydrolase activity"/>
    <property type="evidence" value="ECO:0007669"/>
    <property type="project" value="UniProtKB-KW"/>
</dbReference>
<evidence type="ECO:0000256" key="3">
    <source>
        <dbReference type="ARBA" id="ARBA00022729"/>
    </source>
</evidence>
<gene>
    <name evidence="9" type="ORF">BJX68DRAFT_248602</name>
</gene>
<dbReference type="PANTHER" id="PTHR43301:SF5">
    <property type="entry name" value="ARABINAN ENDO-1,5-ALPHA-L-ARABINOSIDASE D-RELATED"/>
    <property type="match status" value="1"/>
</dbReference>
<comment type="caution">
    <text evidence="9">The sequence shown here is derived from an EMBL/GenBank/DDBJ whole genome shotgun (WGS) entry which is preliminary data.</text>
</comment>
<keyword evidence="7" id="KW-1133">Transmembrane helix</keyword>
<comment type="pathway">
    <text evidence="1">Glycan metabolism; L-arabinan degradation.</text>
</comment>
<dbReference type="CDD" id="cd18831">
    <property type="entry name" value="GH43_AnAbnA-like"/>
    <property type="match status" value="1"/>
</dbReference>
<evidence type="ECO:0000256" key="1">
    <source>
        <dbReference type="ARBA" id="ARBA00004834"/>
    </source>
</evidence>
<dbReference type="RefSeq" id="XP_070893201.1">
    <property type="nucleotide sequence ID" value="XM_071041948.1"/>
</dbReference>
<sequence>MVHITLLGLVLWLYLAAATSLDSDIFSDTSDYPLANPGNVAAHDPNILEHNNYFYLFKGGIRVPVFRSAKLDGPWEKLGTVLEDQSVVQKQNRKRPWAPMVAFWKDRFYCFYSISQAGKRDSTIGLASSDSIEPGNWTDHGALINTGTQERSEVYPFNVTNAIDPALFVDPDSGRPFLQYGSYWEGIFQVPLTDGLRVENSSSPDADHLVYLPDEKRKPNEGSYMSYRSPYYYAWFSHGQCCQFEQQGFPTKGNEYSIRVGRATNVHGPFMDRDNTSLLNGGGSVIYGSNHKKVYAPGGLGILPGTGDRPDVLYYHYHNPSIGFKQGDAQLGWNYLDYVDGWPVPRAPESHGTNIKPASHLKLFAMLCMCCLVATLIVIGRKTTIPLVFLLALAFLWIQTQHLYSSFERWRF</sequence>
<dbReference type="PANTHER" id="PTHR43301">
    <property type="entry name" value="ARABINAN ENDO-1,5-ALPHA-L-ARABINOSIDASE"/>
    <property type="match status" value="1"/>
</dbReference>